<keyword evidence="1" id="KW-0472">Membrane</keyword>
<comment type="caution">
    <text evidence="2">The sequence shown here is derived from an EMBL/GenBank/DDBJ whole genome shotgun (WGS) entry which is preliminary data.</text>
</comment>
<protein>
    <submittedName>
        <fullName evidence="2">Uncharacterized protein</fullName>
    </submittedName>
</protein>
<evidence type="ECO:0000313" key="3">
    <source>
        <dbReference type="Proteomes" id="UP000018895"/>
    </source>
</evidence>
<organism evidence="2 3">
    <name type="scientific">Halalkalibacter hemicellulosilyticusJCM 9152</name>
    <dbReference type="NCBI Taxonomy" id="1236971"/>
    <lineage>
        <taxon>Bacteria</taxon>
        <taxon>Bacillati</taxon>
        <taxon>Bacillota</taxon>
        <taxon>Bacilli</taxon>
        <taxon>Bacillales</taxon>
        <taxon>Bacillaceae</taxon>
        <taxon>Halalkalibacter</taxon>
    </lineage>
</organism>
<reference evidence="2" key="1">
    <citation type="journal article" date="2014" name="Genome Announc.">
        <title>Draft Genome Sequences of Three Alkaliphilic Bacillus Strains, Bacillus wakoensis JCM 9140T, Bacillus akibai JCM 9157T, and Bacillus hemicellulosilyticus JCM 9152T.</title>
        <authorList>
            <person name="Yuki M."/>
            <person name="Oshima K."/>
            <person name="Suda W."/>
            <person name="Oshida Y."/>
            <person name="Kitamura K."/>
            <person name="Iida T."/>
            <person name="Hattori M."/>
            <person name="Ohkuma M."/>
        </authorList>
    </citation>
    <scope>NUCLEOTIDE SEQUENCE [LARGE SCALE GENOMIC DNA]</scope>
    <source>
        <strain evidence="2">JCM 9152</strain>
    </source>
</reference>
<name>W4QCQ8_9BACI</name>
<keyword evidence="1" id="KW-1133">Transmembrane helix</keyword>
<sequence>MPIGMVFGCATGSVVGLFLPISFLFTTSLGAGIGYLFGYFAYEMYSRKDAVFNK</sequence>
<keyword evidence="1" id="KW-0812">Transmembrane</keyword>
<dbReference type="EMBL" id="BAUU01000004">
    <property type="protein sequence ID" value="GAE29438.1"/>
    <property type="molecule type" value="Genomic_DNA"/>
</dbReference>
<keyword evidence="3" id="KW-1185">Reference proteome</keyword>
<dbReference type="AlphaFoldDB" id="W4QCQ8"/>
<dbReference type="Proteomes" id="UP000018895">
    <property type="component" value="Unassembled WGS sequence"/>
</dbReference>
<feature type="transmembrane region" description="Helical" evidence="1">
    <location>
        <begin position="20"/>
        <end position="42"/>
    </location>
</feature>
<gene>
    <name evidence="2" type="ORF">JCM9152_796</name>
</gene>
<accession>W4QCQ8</accession>
<evidence type="ECO:0000256" key="1">
    <source>
        <dbReference type="SAM" id="Phobius"/>
    </source>
</evidence>
<evidence type="ECO:0000313" key="2">
    <source>
        <dbReference type="EMBL" id="GAE29438.1"/>
    </source>
</evidence>
<proteinExistence type="predicted"/>